<dbReference type="OrthoDB" id="2449873at2"/>
<evidence type="ECO:0000313" key="3">
    <source>
        <dbReference type="Proteomes" id="UP000019666"/>
    </source>
</evidence>
<protein>
    <submittedName>
        <fullName evidence="2">Uncharacterized protein</fullName>
    </submittedName>
</protein>
<proteinExistence type="predicted"/>
<reference evidence="2 3" key="1">
    <citation type="submission" date="2013-02" db="EMBL/GenBank/DDBJ databases">
        <authorList>
            <person name="Fiebig A."/>
            <person name="Goeker M."/>
            <person name="Klenk H.-P.P."/>
        </authorList>
    </citation>
    <scope>NUCLEOTIDE SEQUENCE [LARGE SCALE GENOMIC DNA]</scope>
    <source>
        <strain evidence="2 3">DSM 19309</strain>
    </source>
</reference>
<evidence type="ECO:0000313" key="2">
    <source>
        <dbReference type="EMBL" id="EYD78091.1"/>
    </source>
</evidence>
<keyword evidence="3" id="KW-1185">Reference proteome</keyword>
<gene>
    <name evidence="2" type="ORF">Rumeso_00327</name>
</gene>
<feature type="signal peptide" evidence="1">
    <location>
        <begin position="1"/>
        <end position="19"/>
    </location>
</feature>
<organism evidence="2 3">
    <name type="scientific">Rubellimicrobium mesophilum DSM 19309</name>
    <dbReference type="NCBI Taxonomy" id="442562"/>
    <lineage>
        <taxon>Bacteria</taxon>
        <taxon>Pseudomonadati</taxon>
        <taxon>Pseudomonadota</taxon>
        <taxon>Alphaproteobacteria</taxon>
        <taxon>Rhodobacterales</taxon>
        <taxon>Roseobacteraceae</taxon>
        <taxon>Rubellimicrobium</taxon>
    </lineage>
</organism>
<dbReference type="STRING" id="442562.Rumeso_00327"/>
<name>A0A017HUP8_9RHOB</name>
<dbReference type="HOGENOM" id="CLU_119080_1_0_5"/>
<feature type="chain" id="PRO_5001493445" evidence="1">
    <location>
        <begin position="20"/>
        <end position="171"/>
    </location>
</feature>
<comment type="caution">
    <text evidence="2">The sequence shown here is derived from an EMBL/GenBank/DDBJ whole genome shotgun (WGS) entry which is preliminary data.</text>
</comment>
<dbReference type="EMBL" id="AOSK01000016">
    <property type="protein sequence ID" value="EYD78091.1"/>
    <property type="molecule type" value="Genomic_DNA"/>
</dbReference>
<evidence type="ECO:0000256" key="1">
    <source>
        <dbReference type="SAM" id="SignalP"/>
    </source>
</evidence>
<dbReference type="Proteomes" id="UP000019666">
    <property type="component" value="Unassembled WGS sequence"/>
</dbReference>
<keyword evidence="1" id="KW-0732">Signal</keyword>
<accession>A0A017HUP8</accession>
<dbReference type="AlphaFoldDB" id="A0A017HUP8"/>
<sequence>MNVLRSVLVLGVLAAPALAHDAPSTPSDPTAVTASRAAAEAFYDIDAAVAAGYEPLFDCTDHGTDGAMGQHYINPDYAGDGRLVVDEPDVLMYEPQPDGAMHLVALEYIVFQAQWTDEAPPTFLGQTLQLKSAVGTHPVDPFYELHVWHWRSNPSGMTADYNPSVTCSFAG</sequence>
<dbReference type="RefSeq" id="WP_037283427.1">
    <property type="nucleotide sequence ID" value="NZ_KK088619.1"/>
</dbReference>